<dbReference type="Proteomes" id="UP000799766">
    <property type="component" value="Unassembled WGS sequence"/>
</dbReference>
<dbReference type="AlphaFoldDB" id="A0A6A6PEP7"/>
<evidence type="ECO:0000313" key="1">
    <source>
        <dbReference type="EMBL" id="KAF2461873.1"/>
    </source>
</evidence>
<accession>A0A6A6PEP7</accession>
<organism evidence="1 2">
    <name type="scientific">Lineolata rhizophorae</name>
    <dbReference type="NCBI Taxonomy" id="578093"/>
    <lineage>
        <taxon>Eukaryota</taxon>
        <taxon>Fungi</taxon>
        <taxon>Dikarya</taxon>
        <taxon>Ascomycota</taxon>
        <taxon>Pezizomycotina</taxon>
        <taxon>Dothideomycetes</taxon>
        <taxon>Dothideomycetes incertae sedis</taxon>
        <taxon>Lineolatales</taxon>
        <taxon>Lineolataceae</taxon>
        <taxon>Lineolata</taxon>
    </lineage>
</organism>
<proteinExistence type="predicted"/>
<sequence length="192" mass="20454">MLVCAPFRRAPRLHAGNRLSAHEHMGNPRRSSRRLALVAYPATLCSDDSADAILEGCGPPLLLLRLLRRSRAGLPALESAAARAVLASRRPRIGARTLLAAVVGTKLVEIRVGMNAVAIRSSTTLAVLALFPPAFLRLLDRSDHGTEVTCVLGKVAELLLKLACECSMCSPKCRSRLGTGWRGSAAGPLLAF</sequence>
<protein>
    <submittedName>
        <fullName evidence="1">Uncharacterized protein</fullName>
    </submittedName>
</protein>
<dbReference type="EMBL" id="MU001670">
    <property type="protein sequence ID" value="KAF2461873.1"/>
    <property type="molecule type" value="Genomic_DNA"/>
</dbReference>
<gene>
    <name evidence="1" type="ORF">BDY21DRAFT_2769</name>
</gene>
<reference evidence="1" key="1">
    <citation type="journal article" date="2020" name="Stud. Mycol.">
        <title>101 Dothideomycetes genomes: a test case for predicting lifestyles and emergence of pathogens.</title>
        <authorList>
            <person name="Haridas S."/>
            <person name="Albert R."/>
            <person name="Binder M."/>
            <person name="Bloem J."/>
            <person name="Labutti K."/>
            <person name="Salamov A."/>
            <person name="Andreopoulos B."/>
            <person name="Baker S."/>
            <person name="Barry K."/>
            <person name="Bills G."/>
            <person name="Bluhm B."/>
            <person name="Cannon C."/>
            <person name="Castanera R."/>
            <person name="Culley D."/>
            <person name="Daum C."/>
            <person name="Ezra D."/>
            <person name="Gonzalez J."/>
            <person name="Henrissat B."/>
            <person name="Kuo A."/>
            <person name="Liang C."/>
            <person name="Lipzen A."/>
            <person name="Lutzoni F."/>
            <person name="Magnuson J."/>
            <person name="Mondo S."/>
            <person name="Nolan M."/>
            <person name="Ohm R."/>
            <person name="Pangilinan J."/>
            <person name="Park H.-J."/>
            <person name="Ramirez L."/>
            <person name="Alfaro M."/>
            <person name="Sun H."/>
            <person name="Tritt A."/>
            <person name="Yoshinaga Y."/>
            <person name="Zwiers L.-H."/>
            <person name="Turgeon B."/>
            <person name="Goodwin S."/>
            <person name="Spatafora J."/>
            <person name="Crous P."/>
            <person name="Grigoriev I."/>
        </authorList>
    </citation>
    <scope>NUCLEOTIDE SEQUENCE</scope>
    <source>
        <strain evidence="1">ATCC 16933</strain>
    </source>
</reference>
<evidence type="ECO:0000313" key="2">
    <source>
        <dbReference type="Proteomes" id="UP000799766"/>
    </source>
</evidence>
<name>A0A6A6PEP7_9PEZI</name>
<keyword evidence="2" id="KW-1185">Reference proteome</keyword>